<feature type="domain" description="PI-PLC Y-box" evidence="17">
    <location>
        <begin position="964"/>
        <end position="1077"/>
    </location>
</feature>
<dbReference type="CDD" id="cd11825">
    <property type="entry name" value="SH3_PLCgamma"/>
    <property type="match status" value="1"/>
</dbReference>
<dbReference type="SMART" id="SM00252">
    <property type="entry name" value="SH2"/>
    <property type="match status" value="2"/>
</dbReference>
<dbReference type="PANTHER" id="PTHR10336:SF159">
    <property type="entry name" value="1-PHOSPHATIDYLINOSITOL 4,5-BISPHOSPHATE PHOSPHODIESTERASE GAMMA"/>
    <property type="match status" value="1"/>
</dbReference>
<evidence type="ECO:0000259" key="17">
    <source>
        <dbReference type="PROSITE" id="PS50008"/>
    </source>
</evidence>
<feature type="domain" description="C2" evidence="16">
    <location>
        <begin position="1080"/>
        <end position="1210"/>
    </location>
</feature>
<evidence type="ECO:0000256" key="10">
    <source>
        <dbReference type="PROSITE-ProRule" id="PRU00192"/>
    </source>
</evidence>
<dbReference type="InterPro" id="IPR057061">
    <property type="entry name" value="PLCG_EF-hand_2"/>
</dbReference>
<gene>
    <name evidence="19" type="ORF">CVLEPA_LOCUS12034</name>
</gene>
<dbReference type="PROSITE" id="PS50008">
    <property type="entry name" value="PIPLC_Y_DOMAIN"/>
    <property type="match status" value="1"/>
</dbReference>
<organism evidence="19 20">
    <name type="scientific">Clavelina lepadiformis</name>
    <name type="common">Light-bulb sea squirt</name>
    <name type="synonym">Ascidia lepadiformis</name>
    <dbReference type="NCBI Taxonomy" id="159417"/>
    <lineage>
        <taxon>Eukaryota</taxon>
        <taxon>Metazoa</taxon>
        <taxon>Chordata</taxon>
        <taxon>Tunicata</taxon>
        <taxon>Ascidiacea</taxon>
        <taxon>Aplousobranchia</taxon>
        <taxon>Clavelinidae</taxon>
        <taxon>Clavelina</taxon>
    </lineage>
</organism>
<dbReference type="InterPro" id="IPR001452">
    <property type="entry name" value="SH3_domain"/>
</dbReference>
<dbReference type="CDD" id="cd13362">
    <property type="entry name" value="PH_PLC_gamma"/>
    <property type="match status" value="1"/>
</dbReference>
<dbReference type="PROSITE" id="PS50003">
    <property type="entry name" value="PH_DOMAIN"/>
    <property type="match status" value="1"/>
</dbReference>
<dbReference type="SMART" id="SM00149">
    <property type="entry name" value="PLCYc"/>
    <property type="match status" value="1"/>
</dbReference>
<feature type="domain" description="PH" evidence="15">
    <location>
        <begin position="908"/>
        <end position="942"/>
    </location>
</feature>
<reference evidence="19 20" key="1">
    <citation type="submission" date="2024-02" db="EMBL/GenBank/DDBJ databases">
        <authorList>
            <person name="Daric V."/>
            <person name="Darras S."/>
        </authorList>
    </citation>
    <scope>NUCLEOTIDE SEQUENCE [LARGE SCALE GENOMIC DNA]</scope>
</reference>
<dbReference type="SUPFAM" id="SSF55550">
    <property type="entry name" value="SH2 domain"/>
    <property type="match status" value="2"/>
</dbReference>
<accession>A0ABP0FTQ4</accession>
<dbReference type="InterPro" id="IPR001849">
    <property type="entry name" value="PH_domain"/>
</dbReference>
<evidence type="ECO:0000259" key="18">
    <source>
        <dbReference type="PROSITE" id="PS50222"/>
    </source>
</evidence>
<dbReference type="Gene3D" id="2.30.30.40">
    <property type="entry name" value="SH3 Domains"/>
    <property type="match status" value="1"/>
</dbReference>
<evidence type="ECO:0000256" key="6">
    <source>
        <dbReference type="ARBA" id="ARBA00023098"/>
    </source>
</evidence>
<dbReference type="Pfam" id="PF23583">
    <property type="entry name" value="EF_HAND_2_PLCG"/>
    <property type="match status" value="1"/>
</dbReference>
<dbReference type="PRINTS" id="PR00390">
    <property type="entry name" value="PHPHLIPASEC"/>
</dbReference>
<dbReference type="Pfam" id="PF00168">
    <property type="entry name" value="C2"/>
    <property type="match status" value="1"/>
</dbReference>
<evidence type="ECO:0000259" key="14">
    <source>
        <dbReference type="PROSITE" id="PS50002"/>
    </source>
</evidence>
<dbReference type="PROSITE" id="PS50222">
    <property type="entry name" value="EF_HAND_2"/>
    <property type="match status" value="1"/>
</dbReference>
<dbReference type="InterPro" id="IPR011993">
    <property type="entry name" value="PH-like_dom_sf"/>
</dbReference>
<feature type="region of interest" description="Disordered" evidence="12">
    <location>
        <begin position="533"/>
        <end position="560"/>
    </location>
</feature>
<dbReference type="InterPro" id="IPR000980">
    <property type="entry name" value="SH2"/>
</dbReference>
<dbReference type="CDD" id="cd08592">
    <property type="entry name" value="PI-PLCc_gamma"/>
    <property type="match status" value="1"/>
</dbReference>
<dbReference type="InterPro" id="IPR011992">
    <property type="entry name" value="EF-hand-dom_pair"/>
</dbReference>
<dbReference type="SMART" id="SM00148">
    <property type="entry name" value="PLCXc"/>
    <property type="match status" value="1"/>
</dbReference>
<dbReference type="PROSITE" id="PS50002">
    <property type="entry name" value="SH3"/>
    <property type="match status" value="1"/>
</dbReference>
<dbReference type="SUPFAM" id="SSF50044">
    <property type="entry name" value="SH3-domain"/>
    <property type="match status" value="1"/>
</dbReference>
<dbReference type="PRINTS" id="PR00401">
    <property type="entry name" value="SH2DOMAIN"/>
</dbReference>
<feature type="compositionally biased region" description="Low complexity" evidence="12">
    <location>
        <begin position="549"/>
        <end position="558"/>
    </location>
</feature>
<dbReference type="PROSITE" id="PS50007">
    <property type="entry name" value="PIPLC_X_DOMAIN"/>
    <property type="match status" value="1"/>
</dbReference>
<dbReference type="InterPro" id="IPR002048">
    <property type="entry name" value="EF_hand_dom"/>
</dbReference>
<dbReference type="EMBL" id="CAWYQH010000090">
    <property type="protein sequence ID" value="CAK8681794.1"/>
    <property type="molecule type" value="Genomic_DNA"/>
</dbReference>
<dbReference type="Gene3D" id="3.20.20.190">
    <property type="entry name" value="Phosphatidylinositol (PI) phosphodiesterase"/>
    <property type="match status" value="2"/>
</dbReference>
<dbReference type="SUPFAM" id="SSF51695">
    <property type="entry name" value="PLC-like phosphodiesterases"/>
    <property type="match status" value="1"/>
</dbReference>
<evidence type="ECO:0000313" key="20">
    <source>
        <dbReference type="Proteomes" id="UP001642483"/>
    </source>
</evidence>
<dbReference type="Proteomes" id="UP001642483">
    <property type="component" value="Unassembled WGS sequence"/>
</dbReference>
<dbReference type="Pfam" id="PF00388">
    <property type="entry name" value="PI-PLC-X"/>
    <property type="match status" value="1"/>
</dbReference>
<dbReference type="InterPro" id="IPR017946">
    <property type="entry name" value="PLC-like_Pdiesterase_TIM-brl"/>
</dbReference>
<feature type="domain" description="SH2" evidence="13">
    <location>
        <begin position="681"/>
        <end position="773"/>
    </location>
</feature>
<comment type="catalytic activity">
    <reaction evidence="8">
        <text>a 1,2-diacyl-sn-glycero-3-phospho-(1D-myo-inositol-4,5-bisphosphate) + H2O = 1D-myo-inositol 1,4,5-trisphosphate + a 1,2-diacyl-sn-glycerol + H(+)</text>
        <dbReference type="Rhea" id="RHEA:33179"/>
        <dbReference type="ChEBI" id="CHEBI:15377"/>
        <dbReference type="ChEBI" id="CHEBI:15378"/>
        <dbReference type="ChEBI" id="CHEBI:17815"/>
        <dbReference type="ChEBI" id="CHEBI:58456"/>
        <dbReference type="ChEBI" id="CHEBI:203600"/>
        <dbReference type="EC" id="3.1.4.11"/>
    </reaction>
    <physiologicalReaction direction="left-to-right" evidence="8">
        <dbReference type="Rhea" id="RHEA:33180"/>
    </physiologicalReaction>
</comment>
<dbReference type="SUPFAM" id="SSF47473">
    <property type="entry name" value="EF-hand"/>
    <property type="match status" value="1"/>
</dbReference>
<evidence type="ECO:0000259" key="15">
    <source>
        <dbReference type="PROSITE" id="PS50003"/>
    </source>
</evidence>
<feature type="domain" description="EF-hand" evidence="18">
    <location>
        <begin position="197"/>
        <end position="232"/>
    </location>
</feature>
<evidence type="ECO:0000256" key="2">
    <source>
        <dbReference type="ARBA" id="ARBA00022443"/>
    </source>
</evidence>
<keyword evidence="7" id="KW-0807">Transducer</keyword>
<dbReference type="InterPro" id="IPR000008">
    <property type="entry name" value="C2_dom"/>
</dbReference>
<evidence type="ECO:0000256" key="5">
    <source>
        <dbReference type="ARBA" id="ARBA00022999"/>
    </source>
</evidence>
<evidence type="ECO:0000256" key="7">
    <source>
        <dbReference type="ARBA" id="ARBA00023224"/>
    </source>
</evidence>
<dbReference type="SMART" id="SM00326">
    <property type="entry name" value="SH3"/>
    <property type="match status" value="1"/>
</dbReference>
<evidence type="ECO:0000256" key="12">
    <source>
        <dbReference type="SAM" id="MobiDB-lite"/>
    </source>
</evidence>
<dbReference type="EC" id="3.1.4.11" evidence="1 11"/>
<dbReference type="InterPro" id="IPR035892">
    <property type="entry name" value="C2_domain_sf"/>
</dbReference>
<feature type="compositionally biased region" description="Acidic residues" evidence="12">
    <location>
        <begin position="539"/>
        <end position="548"/>
    </location>
</feature>
<dbReference type="InterPro" id="IPR001192">
    <property type="entry name" value="PI-PLC_fam"/>
</dbReference>
<dbReference type="InterPro" id="IPR035023">
    <property type="entry name" value="PLC-gamma_C-SH2"/>
</dbReference>
<dbReference type="InterPro" id="IPR036028">
    <property type="entry name" value="SH3-like_dom_sf"/>
</dbReference>
<dbReference type="InterPro" id="IPR001711">
    <property type="entry name" value="PLipase_C_Pinositol-sp_Y"/>
</dbReference>
<name>A0ABP0FTQ4_CLALP</name>
<dbReference type="PROSITE" id="PS50004">
    <property type="entry name" value="C2"/>
    <property type="match status" value="1"/>
</dbReference>
<evidence type="ECO:0000256" key="3">
    <source>
        <dbReference type="ARBA" id="ARBA00022837"/>
    </source>
</evidence>
<dbReference type="Gene3D" id="3.30.505.10">
    <property type="entry name" value="SH2 domain"/>
    <property type="match status" value="2"/>
</dbReference>
<dbReference type="CDD" id="cd09932">
    <property type="entry name" value="SH2_C-SH2_PLC_gamma_like"/>
    <property type="match status" value="1"/>
</dbReference>
<dbReference type="InterPro" id="IPR000909">
    <property type="entry name" value="PLipase_C_PInositol-sp_X_dom"/>
</dbReference>
<dbReference type="Gene3D" id="2.30.29.30">
    <property type="entry name" value="Pleckstrin-homology domain (PH domain)/Phosphotyrosine-binding domain (PTB)"/>
    <property type="match status" value="1"/>
</dbReference>
<evidence type="ECO:0000256" key="1">
    <source>
        <dbReference type="ARBA" id="ARBA00012368"/>
    </source>
</evidence>
<dbReference type="SMART" id="SM00233">
    <property type="entry name" value="PH"/>
    <property type="match status" value="2"/>
</dbReference>
<keyword evidence="3" id="KW-0106">Calcium</keyword>
<evidence type="ECO:0000259" key="16">
    <source>
        <dbReference type="PROSITE" id="PS50004"/>
    </source>
</evidence>
<proteinExistence type="predicted"/>
<dbReference type="Pfam" id="PF00017">
    <property type="entry name" value="SH2"/>
    <property type="match status" value="2"/>
</dbReference>
<dbReference type="Pfam" id="PF00018">
    <property type="entry name" value="SH3_1"/>
    <property type="match status" value="1"/>
</dbReference>
<evidence type="ECO:0000256" key="11">
    <source>
        <dbReference type="RuleBase" id="RU361133"/>
    </source>
</evidence>
<dbReference type="InterPro" id="IPR036860">
    <property type="entry name" value="SH2_dom_sf"/>
</dbReference>
<keyword evidence="11" id="KW-0378">Hydrolase</keyword>
<dbReference type="CDD" id="cd00275">
    <property type="entry name" value="C2_PLC_like"/>
    <property type="match status" value="1"/>
</dbReference>
<dbReference type="Gene3D" id="2.60.40.150">
    <property type="entry name" value="C2 domain"/>
    <property type="match status" value="1"/>
</dbReference>
<evidence type="ECO:0000313" key="19">
    <source>
        <dbReference type="EMBL" id="CAK8681794.1"/>
    </source>
</evidence>
<comment type="caution">
    <text evidence="19">The sequence shown here is derived from an EMBL/GenBank/DDBJ whole genome shotgun (WGS) entry which is preliminary data.</text>
</comment>
<keyword evidence="6 11" id="KW-0443">Lipid metabolism</keyword>
<keyword evidence="4 11" id="KW-0442">Lipid degradation</keyword>
<dbReference type="Gene3D" id="1.10.238.10">
    <property type="entry name" value="EF-hand"/>
    <property type="match status" value="2"/>
</dbReference>
<dbReference type="SUPFAM" id="SSF49562">
    <property type="entry name" value="C2 domain (Calcium/lipid-binding domain, CaLB)"/>
    <property type="match status" value="1"/>
</dbReference>
<keyword evidence="5 9" id="KW-0727">SH2 domain</keyword>
<keyword evidence="20" id="KW-1185">Reference proteome</keyword>
<evidence type="ECO:0000256" key="8">
    <source>
        <dbReference type="ARBA" id="ARBA00023674"/>
    </source>
</evidence>
<dbReference type="PANTHER" id="PTHR10336">
    <property type="entry name" value="PHOSPHOINOSITIDE-SPECIFIC PHOSPHOLIPASE C FAMILY PROTEIN"/>
    <property type="match status" value="1"/>
</dbReference>
<feature type="domain" description="SH2" evidence="13">
    <location>
        <begin position="570"/>
        <end position="670"/>
    </location>
</feature>
<dbReference type="SMART" id="SM00239">
    <property type="entry name" value="C2"/>
    <property type="match status" value="1"/>
</dbReference>
<dbReference type="SMART" id="SM00054">
    <property type="entry name" value="EFh"/>
    <property type="match status" value="1"/>
</dbReference>
<sequence length="1298" mass="150789">MPVRYPNGPTKVRGIEEPQFENESELRAVLHKLEMGNMMCKFSMKRRPEQRTFLVKMDTRQVIWSRQFQIEGSLDIHEIKEIRPGKVSKDFDRYQDEARRMDPTVCFTILYGNEFNLKILSVAAKQPNERDVWIRGLSYLVIDTLKSPYPLQVRRFLQREFNQISRKNLKKSGDADEPRITLRTAKAWLPNVNSKPLPTAQLKEIFQKVDKSGKGEINFEQFVQFYYALMFKCQSSIFKYVEQYSTGTDKSSYSANDLQRFLCEEQKESWAKDKQSVKQFLKEYVGDNGRSSQNSSCLSNEEMLAYLFSKENSIWDEKKLKPPPNDFFDHPLSHYWISSSHNTYLTGDQISSDSSCEAYARALRMGCRCIELDCWDGPDGMPHIYHGHTLTSKIKFLDVLKTIREHAFVVSDLPVLLSIENHCKLPQQRHMATMFVDIFQDMLVRQPVSSDDSVLPSPNQMRGKIIIKHKKLSDANRQSEVLTEINQIDTATDISNSVKNGMMYFEEPTFKEWNLHFFVLTYDNKLVYTDERQNKPASEEPEEPEPEPEQQNAENNNNKDTTELHYSEKWYHGQMARESAEDLIKQFNGQDGSFLVRDSHTFVGNWTLSFMYHGKVNHCRIHTQQDSGRTFYYLVQTLFFDSLYSLIWHYQRYPLRNQNQNFELLLTDPIPQPNAHASKEWYHENMTRMEAENILMRIPRDGSFLIRKCRQDDPSITNFAISFRAEGKIKHCRIKQEGRLFVIGNATFETLCDVVSFYQKNPLYRKMKLRFPATIDLIKNLPQDADFYSGRNGGGVAYVPPNFMTVTVKALYDYRATREDELSFCKHAIISNVTKQDGGWWRGDYGGKIDMWFPSNYVEEAENSQNGVSGQEDNKTTTNLLGEMQKGVIELANCTIELGTTNTRHLSHTFLVRRPSGEVYHLATETKDEMVEWLKVLQYAIEKQDNQARKMKVVERQKRIAVELSDLVVYCVPIPVREDFEKGHCYQMSSFPESKAERWACRDKARTFVNYNRRQLSRIYPKGTRVESSNYNPIPFWNCGSQLVALNFQTGDRSMQLNEAKFEMYDRCGYILQPKCLHDASYHPYTKSSSLGGVEPLIMNIQIIGARHLPKSGRGMACPFIEVEVQGCEYDEAKVKTPKRDDNGLNPNWDSNSSTSNDSLFDFDIHCPQTAFLRFTVYDQDMFGDPNFLAMSIIPVSCVKPGFRSVPLKNLYSEDVPLAALLVHLDVRSAKEEDEGLYDSIQMLREQTKDLQNKISSMGSNPADMMSYHQQLRETQTALFMQNEQRRERNIQRFKHKN</sequence>
<evidence type="ECO:0000256" key="9">
    <source>
        <dbReference type="PROSITE-ProRule" id="PRU00191"/>
    </source>
</evidence>
<protein>
    <recommendedName>
        <fullName evidence="1 11">Phosphoinositide phospholipase C</fullName>
        <ecNumber evidence="1 11">3.1.4.11</ecNumber>
    </recommendedName>
</protein>
<keyword evidence="2 10" id="KW-0728">SH3 domain</keyword>
<dbReference type="SUPFAM" id="SSF50729">
    <property type="entry name" value="PH domain-like"/>
    <property type="match status" value="2"/>
</dbReference>
<feature type="domain" description="SH3" evidence="14">
    <location>
        <begin position="803"/>
        <end position="863"/>
    </location>
</feature>
<evidence type="ECO:0000259" key="13">
    <source>
        <dbReference type="PROSITE" id="PS50001"/>
    </source>
</evidence>
<dbReference type="PROSITE" id="PS50001">
    <property type="entry name" value="SH2"/>
    <property type="match status" value="2"/>
</dbReference>
<dbReference type="Pfam" id="PF00387">
    <property type="entry name" value="PI-PLC-Y"/>
    <property type="match status" value="1"/>
</dbReference>
<evidence type="ECO:0000256" key="4">
    <source>
        <dbReference type="ARBA" id="ARBA00022963"/>
    </source>
</evidence>